<dbReference type="Proteomes" id="UP001249851">
    <property type="component" value="Unassembled WGS sequence"/>
</dbReference>
<proteinExistence type="predicted"/>
<gene>
    <name evidence="1" type="ORF">P5673_026391</name>
</gene>
<reference evidence="1" key="1">
    <citation type="journal article" date="2023" name="G3 (Bethesda)">
        <title>Whole genome assembly and annotation of the endangered Caribbean coral Acropora cervicornis.</title>
        <authorList>
            <person name="Selwyn J.D."/>
            <person name="Vollmer S.V."/>
        </authorList>
    </citation>
    <scope>NUCLEOTIDE SEQUENCE</scope>
    <source>
        <strain evidence="1">K2</strain>
    </source>
</reference>
<reference evidence="1" key="2">
    <citation type="journal article" date="2023" name="Science">
        <title>Genomic signatures of disease resistance in endangered staghorn corals.</title>
        <authorList>
            <person name="Vollmer S.V."/>
            <person name="Selwyn J.D."/>
            <person name="Despard B.A."/>
            <person name="Roesel C.L."/>
        </authorList>
    </citation>
    <scope>NUCLEOTIDE SEQUENCE</scope>
    <source>
        <strain evidence="1">K2</strain>
    </source>
</reference>
<accession>A0AAD9Q0N4</accession>
<dbReference type="EMBL" id="JARQWQ010000086">
    <property type="protein sequence ID" value="KAK2552539.1"/>
    <property type="molecule type" value="Genomic_DNA"/>
</dbReference>
<organism evidence="1 2">
    <name type="scientific">Acropora cervicornis</name>
    <name type="common">Staghorn coral</name>
    <dbReference type="NCBI Taxonomy" id="6130"/>
    <lineage>
        <taxon>Eukaryota</taxon>
        <taxon>Metazoa</taxon>
        <taxon>Cnidaria</taxon>
        <taxon>Anthozoa</taxon>
        <taxon>Hexacorallia</taxon>
        <taxon>Scleractinia</taxon>
        <taxon>Astrocoeniina</taxon>
        <taxon>Acroporidae</taxon>
        <taxon>Acropora</taxon>
    </lineage>
</organism>
<dbReference type="AlphaFoldDB" id="A0AAD9Q0N4"/>
<comment type="caution">
    <text evidence="1">The sequence shown here is derived from an EMBL/GenBank/DDBJ whole genome shotgun (WGS) entry which is preliminary data.</text>
</comment>
<evidence type="ECO:0000313" key="2">
    <source>
        <dbReference type="Proteomes" id="UP001249851"/>
    </source>
</evidence>
<evidence type="ECO:0000313" key="1">
    <source>
        <dbReference type="EMBL" id="KAK2552539.1"/>
    </source>
</evidence>
<protein>
    <submittedName>
        <fullName evidence="1">Uncharacterized protein</fullName>
    </submittedName>
</protein>
<name>A0AAD9Q0N4_ACRCE</name>
<sequence length="62" mass="6959">MVTCNTLAIGCNMSFHNLKLPKDGTDLDQCKMARLLEEFSSFPFLLQININGIHSEIRSKAC</sequence>
<keyword evidence="2" id="KW-1185">Reference proteome</keyword>